<organism evidence="7 8">
    <name type="scientific">Pseudomonas lini</name>
    <dbReference type="NCBI Taxonomy" id="163011"/>
    <lineage>
        <taxon>Bacteria</taxon>
        <taxon>Pseudomonadati</taxon>
        <taxon>Pseudomonadota</taxon>
        <taxon>Gammaproteobacteria</taxon>
        <taxon>Pseudomonadales</taxon>
        <taxon>Pseudomonadaceae</taxon>
        <taxon>Pseudomonas</taxon>
    </lineage>
</organism>
<dbReference type="Gene3D" id="3.30.70.940">
    <property type="entry name" value="NusG, N-terminal domain"/>
    <property type="match status" value="1"/>
</dbReference>
<dbReference type="EMBL" id="LT629746">
    <property type="protein sequence ID" value="SDT52172.1"/>
    <property type="molecule type" value="Genomic_DNA"/>
</dbReference>
<evidence type="ECO:0000256" key="3">
    <source>
        <dbReference type="ARBA" id="ARBA00023163"/>
    </source>
</evidence>
<keyword evidence="2 4" id="KW-0805">Transcription regulation</keyword>
<accession>A0A0J6HGC8</accession>
<keyword evidence="4" id="KW-0238">DNA-binding</keyword>
<dbReference type="Pfam" id="PF02357">
    <property type="entry name" value="NusG"/>
    <property type="match status" value="1"/>
</dbReference>
<dbReference type="InterPro" id="IPR006645">
    <property type="entry name" value="NGN-like_dom"/>
</dbReference>
<dbReference type="EMBL" id="VZPO01000006">
    <property type="protein sequence ID" value="KAB0503638.1"/>
    <property type="molecule type" value="Genomic_DNA"/>
</dbReference>
<feature type="domain" description="NusG-like N-terminal" evidence="5">
    <location>
        <begin position="9"/>
        <end position="107"/>
    </location>
</feature>
<sequence length="168" mass="19236">MNAIAQHAAKAWYLLQCKPKQDERAEEHLQRQGYACFRSTYRRERVLRGQRRVISESLFPGYLFIQLSLQDSWGPLRSTRGVSRVVGFGGQPLPIRDALIDELQERDSQAIVTTLLRHGDTVRITEGPFSDLEAVFLAMDGEERVLLMMNFLQREQHISLPLAGVNKI</sequence>
<dbReference type="SMART" id="SM00738">
    <property type="entry name" value="NGN"/>
    <property type="match status" value="1"/>
</dbReference>
<dbReference type="SUPFAM" id="SSF82679">
    <property type="entry name" value="N-utilization substance G protein NusG, N-terminal domain"/>
    <property type="match status" value="1"/>
</dbReference>
<dbReference type="CDD" id="cd06091">
    <property type="entry name" value="KOW_NusG"/>
    <property type="match status" value="1"/>
</dbReference>
<dbReference type="InterPro" id="IPR008991">
    <property type="entry name" value="Translation_prot_SH3-like_sf"/>
</dbReference>
<dbReference type="GO" id="GO:0001073">
    <property type="term" value="F:transcription antitermination factor activity, DNA binding"/>
    <property type="evidence" value="ECO:0007669"/>
    <property type="project" value="UniProtKB-UniRule"/>
</dbReference>
<keyword evidence="1 4" id="KW-0889">Transcription antitermination</keyword>
<keyword evidence="8" id="KW-1185">Reference proteome</keyword>
<dbReference type="GO" id="GO:0005829">
    <property type="term" value="C:cytosol"/>
    <property type="evidence" value="ECO:0007669"/>
    <property type="project" value="TreeGrafter"/>
</dbReference>
<protein>
    <recommendedName>
        <fullName evidence="4">Transcription antitermination protein RfaH</fullName>
    </recommendedName>
</protein>
<keyword evidence="3 4" id="KW-0804">Transcription</keyword>
<dbReference type="Proteomes" id="UP000434925">
    <property type="component" value="Unassembled WGS sequence"/>
</dbReference>
<dbReference type="PATRIC" id="fig|163011.3.peg.3232"/>
<reference evidence="8" key="1">
    <citation type="submission" date="2016-10" db="EMBL/GenBank/DDBJ databases">
        <authorList>
            <person name="Varghese N."/>
            <person name="Submissions S."/>
        </authorList>
    </citation>
    <scope>NUCLEOTIDE SEQUENCE [LARGE SCALE GENOMIC DNA]</scope>
    <source>
        <strain evidence="8">BS3782</strain>
    </source>
</reference>
<evidence type="ECO:0000313" key="7">
    <source>
        <dbReference type="EMBL" id="SDT52172.1"/>
    </source>
</evidence>
<evidence type="ECO:0000313" key="9">
    <source>
        <dbReference type="Proteomes" id="UP000434925"/>
    </source>
</evidence>
<evidence type="ECO:0000256" key="1">
    <source>
        <dbReference type="ARBA" id="ARBA00022814"/>
    </source>
</evidence>
<dbReference type="AlphaFoldDB" id="A0A0J6HGC8"/>
<dbReference type="PANTHER" id="PTHR30265">
    <property type="entry name" value="RHO-INTERACTING TRANSCRIPTION TERMINATION FACTOR NUSG"/>
    <property type="match status" value="1"/>
</dbReference>
<reference evidence="7" key="2">
    <citation type="submission" date="2016-10" db="EMBL/GenBank/DDBJ databases">
        <authorList>
            <person name="de Groot N.N."/>
        </authorList>
    </citation>
    <scope>NUCLEOTIDE SEQUENCE [LARGE SCALE GENOMIC DNA]</scope>
    <source>
        <strain evidence="7">BS3782</strain>
    </source>
</reference>
<dbReference type="PANTHER" id="PTHR30265:SF7">
    <property type="entry name" value="TRANSCRIPTION ANTITERMINATION PROTEIN RFAH"/>
    <property type="match status" value="1"/>
</dbReference>
<evidence type="ECO:0000256" key="4">
    <source>
        <dbReference type="HAMAP-Rule" id="MF_00951"/>
    </source>
</evidence>
<dbReference type="NCBIfam" id="TIGR01955">
    <property type="entry name" value="RfaH"/>
    <property type="match status" value="1"/>
</dbReference>
<dbReference type="GO" id="GO:0003677">
    <property type="term" value="F:DNA binding"/>
    <property type="evidence" value="ECO:0007669"/>
    <property type="project" value="UniProtKB-UniRule"/>
</dbReference>
<evidence type="ECO:0000259" key="5">
    <source>
        <dbReference type="SMART" id="SM00738"/>
    </source>
</evidence>
<dbReference type="CDD" id="cd09892">
    <property type="entry name" value="NGN_SP_RfaH"/>
    <property type="match status" value="1"/>
</dbReference>
<dbReference type="InterPro" id="IPR010215">
    <property type="entry name" value="Transcription_antiterm_RfaH"/>
</dbReference>
<name>A0A0J6HGC8_9PSED</name>
<dbReference type="InterPro" id="IPR036735">
    <property type="entry name" value="NGN_dom_sf"/>
</dbReference>
<dbReference type="Proteomes" id="UP000182814">
    <property type="component" value="Chromosome I"/>
</dbReference>
<dbReference type="GO" id="GO:0006354">
    <property type="term" value="P:DNA-templated transcription elongation"/>
    <property type="evidence" value="ECO:0007669"/>
    <property type="project" value="InterPro"/>
</dbReference>
<reference evidence="6 9" key="3">
    <citation type="submission" date="2019-09" db="EMBL/GenBank/DDBJ databases">
        <title>Draft genome sequences of 48 bacterial type strains from the CCUG.</title>
        <authorList>
            <person name="Tunovic T."/>
            <person name="Pineiro-Iglesias B."/>
            <person name="Unosson C."/>
            <person name="Inganas E."/>
            <person name="Ohlen M."/>
            <person name="Cardew S."/>
            <person name="Jensie-Markopoulos S."/>
            <person name="Salva-Serra F."/>
            <person name="Jaen-Luchoro D."/>
            <person name="Karlsson R."/>
            <person name="Svensson-Stadler L."/>
            <person name="Chun J."/>
            <person name="Moore E."/>
        </authorList>
    </citation>
    <scope>NUCLEOTIDE SEQUENCE [LARGE SCALE GENOMIC DNA]</scope>
    <source>
        <strain evidence="6 9">CCUG 51522</strain>
    </source>
</reference>
<evidence type="ECO:0000313" key="8">
    <source>
        <dbReference type="Proteomes" id="UP000182814"/>
    </source>
</evidence>
<proteinExistence type="inferred from homology"/>
<dbReference type="NCBIfam" id="NF006534">
    <property type="entry name" value="PRK09014.1"/>
    <property type="match status" value="1"/>
</dbReference>
<comment type="subunit">
    <text evidence="4">Interacts with both the nontemplate DNA and the RNA polymerase (RNAP).</text>
</comment>
<dbReference type="HAMAP" id="MF_00951">
    <property type="entry name" value="RfaH"/>
    <property type="match status" value="1"/>
</dbReference>
<dbReference type="InterPro" id="IPR043425">
    <property type="entry name" value="NusG-like"/>
</dbReference>
<comment type="similarity">
    <text evidence="4">Belongs to the RfaH family.</text>
</comment>
<evidence type="ECO:0000256" key="2">
    <source>
        <dbReference type="ARBA" id="ARBA00023015"/>
    </source>
</evidence>
<comment type="function">
    <text evidence="4">Enhances distal genes transcription elongation in a specialized subset of operons that encode extracytoplasmic components.</text>
</comment>
<dbReference type="SUPFAM" id="SSF50104">
    <property type="entry name" value="Translation proteins SH3-like domain"/>
    <property type="match status" value="1"/>
</dbReference>
<gene>
    <name evidence="4 6" type="primary">rfaH</name>
    <name evidence="6" type="ORF">F7R14_18005</name>
    <name evidence="7" type="ORF">SAMN04490191_4930</name>
</gene>
<evidence type="ECO:0000313" key="6">
    <source>
        <dbReference type="EMBL" id="KAB0503638.1"/>
    </source>
</evidence>
<dbReference type="RefSeq" id="WP_038978336.1">
    <property type="nucleotide sequence ID" value="NZ_JABTYG010000003.1"/>
</dbReference>